<proteinExistence type="inferred from homology"/>
<evidence type="ECO:0000256" key="4">
    <source>
        <dbReference type="ARBA" id="ARBA00022898"/>
    </source>
</evidence>
<keyword evidence="4" id="KW-0663">Pyridoxal phosphate</keyword>
<dbReference type="OrthoDB" id="9808002at2"/>
<dbReference type="GO" id="GO:0051536">
    <property type="term" value="F:iron-sulfur cluster binding"/>
    <property type="evidence" value="ECO:0007669"/>
    <property type="project" value="UniProtKB-KW"/>
</dbReference>
<dbReference type="PROSITE" id="PS00595">
    <property type="entry name" value="AA_TRANSFER_CLASS_5"/>
    <property type="match status" value="1"/>
</dbReference>
<evidence type="ECO:0000313" key="9">
    <source>
        <dbReference type="EMBL" id="KKK33077.1"/>
    </source>
</evidence>
<keyword evidence="10" id="KW-1185">Reference proteome</keyword>
<dbReference type="InterPro" id="IPR015421">
    <property type="entry name" value="PyrdxlP-dep_Trfase_major"/>
</dbReference>
<evidence type="ECO:0000256" key="5">
    <source>
        <dbReference type="ARBA" id="ARBA00023004"/>
    </source>
</evidence>
<evidence type="ECO:0000256" key="6">
    <source>
        <dbReference type="ARBA" id="ARBA00023014"/>
    </source>
</evidence>
<gene>
    <name evidence="9" type="ORF">WQ57_24335</name>
</gene>
<dbReference type="PANTHER" id="PTHR11601">
    <property type="entry name" value="CYSTEINE DESULFURYLASE FAMILY MEMBER"/>
    <property type="match status" value="1"/>
</dbReference>
<dbReference type="PATRIC" id="fig|1408103.3.peg.5249"/>
<dbReference type="RefSeq" id="WP_046526224.1">
    <property type="nucleotide sequence ID" value="NZ_LAYY01000101.1"/>
</dbReference>
<name>A0A0M2SJN5_9BACI</name>
<keyword evidence="9" id="KW-0808">Transferase</keyword>
<dbReference type="Proteomes" id="UP000034166">
    <property type="component" value="Unassembled WGS sequence"/>
</dbReference>
<protein>
    <submittedName>
        <fullName evidence="9">Cysteine desulfurase</fullName>
        <ecNumber evidence="9">2.8.1.7</ecNumber>
    </submittedName>
</protein>
<dbReference type="PIRSF" id="PIRSF005572">
    <property type="entry name" value="NifS"/>
    <property type="match status" value="1"/>
</dbReference>
<dbReference type="InterPro" id="IPR015424">
    <property type="entry name" value="PyrdxlP-dep_Trfase"/>
</dbReference>
<comment type="similarity">
    <text evidence="2">Belongs to the class-V pyridoxal-phosphate-dependent aminotransferase family. NifS/IscS subfamily.</text>
</comment>
<dbReference type="InterPro" id="IPR020578">
    <property type="entry name" value="Aminotrans_V_PyrdxlP_BS"/>
</dbReference>
<feature type="domain" description="Aminotransferase class V" evidence="8">
    <location>
        <begin position="3"/>
        <end position="361"/>
    </location>
</feature>
<evidence type="ECO:0000256" key="1">
    <source>
        <dbReference type="ARBA" id="ARBA00001933"/>
    </source>
</evidence>
<dbReference type="PANTHER" id="PTHR11601:SF36">
    <property type="entry name" value="CYSTEINE DESULFURASE NIFS-RELATED"/>
    <property type="match status" value="1"/>
</dbReference>
<comment type="cofactor">
    <cofactor evidence="1 7">
        <name>pyridoxal 5'-phosphate</name>
        <dbReference type="ChEBI" id="CHEBI:597326"/>
    </cofactor>
</comment>
<dbReference type="Pfam" id="PF00266">
    <property type="entry name" value="Aminotran_5"/>
    <property type="match status" value="1"/>
</dbReference>
<evidence type="ECO:0000313" key="10">
    <source>
        <dbReference type="Proteomes" id="UP000034166"/>
    </source>
</evidence>
<dbReference type="InterPro" id="IPR000192">
    <property type="entry name" value="Aminotrans_V_dom"/>
</dbReference>
<dbReference type="GO" id="GO:0046872">
    <property type="term" value="F:metal ion binding"/>
    <property type="evidence" value="ECO:0007669"/>
    <property type="project" value="UniProtKB-KW"/>
</dbReference>
<evidence type="ECO:0000256" key="7">
    <source>
        <dbReference type="RuleBase" id="RU004504"/>
    </source>
</evidence>
<dbReference type="Gene3D" id="3.40.640.10">
    <property type="entry name" value="Type I PLP-dependent aspartate aminotransferase-like (Major domain)"/>
    <property type="match status" value="1"/>
</dbReference>
<dbReference type="GO" id="GO:0031071">
    <property type="term" value="F:cysteine desulfurase activity"/>
    <property type="evidence" value="ECO:0007669"/>
    <property type="project" value="UniProtKB-EC"/>
</dbReference>
<keyword evidence="6" id="KW-0411">Iron-sulfur</keyword>
<dbReference type="SUPFAM" id="SSF53383">
    <property type="entry name" value="PLP-dependent transferases"/>
    <property type="match status" value="1"/>
</dbReference>
<dbReference type="AlphaFoldDB" id="A0A0M2SJN5"/>
<sequence>MKYFDYAAATPLDQEAAEIYVKAATEFYGNTQSLHDTGSAAAALLENARKTLATLLGVDPGGLFFTSGGSESNLLLIRALLAANPGKGRHIVTSMAEHSSVANVMNMLENEGYEVSYLPFEGTGRVSFQQLEASLREDTVLVSIQHGNSEIGTLQPVKEIGQLCRQRGILFHSDFVQTFGKTEITEAVSAVDAFSLSGHKFYGPKGVGAAYLNPWIPWRPYIAGTTHEKGFRPGTVNLPGIIAMTAAAQKAVSALEEEFAHLRELRKVFAEHFSDLSNKVKLHGLGEGSQLPGIVGMQIHGLEGQWVMLECNRKGYGISTGSACHTDLLSPAKTMIAMGIGGKAAKEFFRVSFGRQTTMENTIGLARILREIAQQHCS</sequence>
<dbReference type="Gene3D" id="3.90.1150.10">
    <property type="entry name" value="Aspartate Aminotransferase, domain 1"/>
    <property type="match status" value="1"/>
</dbReference>
<evidence type="ECO:0000259" key="8">
    <source>
        <dbReference type="Pfam" id="PF00266"/>
    </source>
</evidence>
<dbReference type="NCBIfam" id="NF002806">
    <property type="entry name" value="PRK02948.1"/>
    <property type="match status" value="1"/>
</dbReference>
<organism evidence="9 10">
    <name type="scientific">Mesobacillus campisalis</name>
    <dbReference type="NCBI Taxonomy" id="1408103"/>
    <lineage>
        <taxon>Bacteria</taxon>
        <taxon>Bacillati</taxon>
        <taxon>Bacillota</taxon>
        <taxon>Bacilli</taxon>
        <taxon>Bacillales</taxon>
        <taxon>Bacillaceae</taxon>
        <taxon>Mesobacillus</taxon>
    </lineage>
</organism>
<reference evidence="9 10" key="1">
    <citation type="submission" date="2015-04" db="EMBL/GenBank/DDBJ databases">
        <title>Taxonomic description and genome sequence of Bacillus campisalis sp. nov., a novel member of the genus Bacillus isolated from solar saltern.</title>
        <authorList>
            <person name="Mathan Kumar R."/>
            <person name="Kaur G."/>
            <person name="Kumar A."/>
            <person name="Singh N.K."/>
            <person name="Kaur N."/>
            <person name="Kumar N."/>
            <person name="Mayilraj S."/>
        </authorList>
    </citation>
    <scope>NUCLEOTIDE SEQUENCE [LARGE SCALE GENOMIC DNA]</scope>
    <source>
        <strain evidence="9 10">SA2-6</strain>
    </source>
</reference>
<evidence type="ECO:0000256" key="2">
    <source>
        <dbReference type="ARBA" id="ARBA00006490"/>
    </source>
</evidence>
<dbReference type="InterPro" id="IPR016454">
    <property type="entry name" value="Cysteine_dSase"/>
</dbReference>
<keyword evidence="5" id="KW-0408">Iron</keyword>
<dbReference type="InterPro" id="IPR015422">
    <property type="entry name" value="PyrdxlP-dep_Trfase_small"/>
</dbReference>
<dbReference type="EMBL" id="LAYY01000101">
    <property type="protein sequence ID" value="KKK33077.1"/>
    <property type="molecule type" value="Genomic_DNA"/>
</dbReference>
<comment type="caution">
    <text evidence="9">The sequence shown here is derived from an EMBL/GenBank/DDBJ whole genome shotgun (WGS) entry which is preliminary data.</text>
</comment>
<evidence type="ECO:0000256" key="3">
    <source>
        <dbReference type="ARBA" id="ARBA00022723"/>
    </source>
</evidence>
<keyword evidence="3" id="KW-0479">Metal-binding</keyword>
<accession>A0A0M2SJN5</accession>
<dbReference type="EC" id="2.8.1.7" evidence="9"/>